<dbReference type="Proteomes" id="UP000051952">
    <property type="component" value="Unassembled WGS sequence"/>
</dbReference>
<keyword evidence="3" id="KW-1185">Reference proteome</keyword>
<dbReference type="EMBL" id="CYKH01000459">
    <property type="protein sequence ID" value="CUF95237.1"/>
    <property type="molecule type" value="Genomic_DNA"/>
</dbReference>
<proteinExistence type="predicted"/>
<name>A0A0S4IUB6_BODSA</name>
<gene>
    <name evidence="2" type="ORF">BSAL_04190</name>
</gene>
<organism evidence="2 3">
    <name type="scientific">Bodo saltans</name>
    <name type="common">Flagellated protozoan</name>
    <dbReference type="NCBI Taxonomy" id="75058"/>
    <lineage>
        <taxon>Eukaryota</taxon>
        <taxon>Discoba</taxon>
        <taxon>Euglenozoa</taxon>
        <taxon>Kinetoplastea</taxon>
        <taxon>Metakinetoplastina</taxon>
        <taxon>Eubodonida</taxon>
        <taxon>Bodonidae</taxon>
        <taxon>Bodo</taxon>
    </lineage>
</organism>
<reference evidence="3" key="1">
    <citation type="submission" date="2015-09" db="EMBL/GenBank/DDBJ databases">
        <authorList>
            <consortium name="Pathogen Informatics"/>
        </authorList>
    </citation>
    <scope>NUCLEOTIDE SEQUENCE [LARGE SCALE GENOMIC DNA]</scope>
    <source>
        <strain evidence="3">Lake Konstanz</strain>
    </source>
</reference>
<protein>
    <submittedName>
        <fullName evidence="2">Membrane-associated protein, putative</fullName>
    </submittedName>
</protein>
<dbReference type="VEuPathDB" id="TriTrypDB:BSAL_04190"/>
<evidence type="ECO:0000256" key="1">
    <source>
        <dbReference type="SAM" id="Phobius"/>
    </source>
</evidence>
<sequence>MTVPITSVAQSLLIAIGLVGCIVGLPLPPYITAVDNQSQVISPVSSPHQSACMVGFDDSTVAFPLESQHVLIVATAGSDAFSVTTAYQYYSARGASITLYCGDPSVAAVGEPIPLLDTYTPSLTVERNACWNGVTLLDGRDFDVVVVPSGFEAVLNLRSTDEVFQLFFSSFSLAAVAQNGRQRALVVFDEAIEILVEPKLLSAAPMNTELPATTPTIPLAIAALNASQRVVVLSNISQSLVALQPTINISSAGLVVAITANATSGGIIPLLVQVSRTVLGYEGDDWTVDQQTVNCSDDDRTTPFTYPEAIFQKIAADAPLATTWSTFVNRNLFGSHVVDVDVNTSSVMVDLSAACLNAQGVNTCEGKKYGVVVAHGTHDLQLLALLRGFAAVGAQPEIYCPDRDELHSTVYAMPIPPLFPSFAITCTHFYNESYIVFDDSIIVVSGVIATHRRLRLDKPLLQALDQAPSFALYGSALILLQTIHEVSVSGQTVIEIPVVPRCPYTNEDLIASGFALANHTSFDAVNESTGVLQYRDHVTKQRQRELGGYEYINSTYVSFPLFVQQVLGAQAWNQQQGSSIDKIVGALFISLAVLTVVGVLGFKLVQRRLKKSRGNQYVAVRRDDDETSLY</sequence>
<evidence type="ECO:0000313" key="2">
    <source>
        <dbReference type="EMBL" id="CUF95237.1"/>
    </source>
</evidence>
<keyword evidence="1" id="KW-1133">Transmembrane helix</keyword>
<accession>A0A0S4IUB6</accession>
<keyword evidence="1" id="KW-0472">Membrane</keyword>
<feature type="transmembrane region" description="Helical" evidence="1">
    <location>
        <begin position="12"/>
        <end position="31"/>
    </location>
</feature>
<keyword evidence="1" id="KW-0812">Transmembrane</keyword>
<dbReference type="AlphaFoldDB" id="A0A0S4IUB6"/>
<evidence type="ECO:0000313" key="3">
    <source>
        <dbReference type="Proteomes" id="UP000051952"/>
    </source>
</evidence>
<feature type="transmembrane region" description="Helical" evidence="1">
    <location>
        <begin position="583"/>
        <end position="605"/>
    </location>
</feature>